<dbReference type="OrthoDB" id="224413at2157"/>
<dbReference type="AlphaFoldDB" id="A0A1G9YBK7"/>
<dbReference type="EMBL" id="FNIA01000013">
    <property type="protein sequence ID" value="SDN06036.1"/>
    <property type="molecule type" value="Genomic_DNA"/>
</dbReference>
<dbReference type="Proteomes" id="UP000199370">
    <property type="component" value="Unassembled WGS sequence"/>
</dbReference>
<sequence>MNTLAPADGDDRYRLPQHAHIVVYEREGGRGLLTVYDCGAAQKPPTAQLLGELGSVRAEHEVQSNPTGYVVRMREPSVIARQGEGHWVVRAAE</sequence>
<organism evidence="1 2">
    <name type="scientific">Haloarchaeobius iranensis</name>
    <dbReference type="NCBI Taxonomy" id="996166"/>
    <lineage>
        <taxon>Archaea</taxon>
        <taxon>Methanobacteriati</taxon>
        <taxon>Methanobacteriota</taxon>
        <taxon>Stenosarchaea group</taxon>
        <taxon>Halobacteria</taxon>
        <taxon>Halobacteriales</taxon>
        <taxon>Halorubellaceae</taxon>
        <taxon>Haloarchaeobius</taxon>
    </lineage>
</organism>
<evidence type="ECO:0000313" key="2">
    <source>
        <dbReference type="Proteomes" id="UP000199370"/>
    </source>
</evidence>
<protein>
    <submittedName>
        <fullName evidence="1">Uncharacterized protein</fullName>
    </submittedName>
</protein>
<accession>A0A1G9YBK7</accession>
<keyword evidence="2" id="KW-1185">Reference proteome</keyword>
<evidence type="ECO:0000313" key="1">
    <source>
        <dbReference type="EMBL" id="SDN06036.1"/>
    </source>
</evidence>
<name>A0A1G9YBK7_9EURY</name>
<dbReference type="RefSeq" id="WP_089734345.1">
    <property type="nucleotide sequence ID" value="NZ_FNIA01000013.1"/>
</dbReference>
<reference evidence="1 2" key="1">
    <citation type="submission" date="2016-10" db="EMBL/GenBank/DDBJ databases">
        <authorList>
            <person name="de Groot N.N."/>
        </authorList>
    </citation>
    <scope>NUCLEOTIDE SEQUENCE [LARGE SCALE GENOMIC DNA]</scope>
    <source>
        <strain evidence="2">EB21,IBRC-M 10013,KCTC 4048</strain>
    </source>
</reference>
<proteinExistence type="predicted"/>
<gene>
    <name evidence="1" type="ORF">SAMN05192554_11391</name>
</gene>